<sequence>MKFTNAENWREDLFNRWPQDWPDKSKHVIPHDVTVAQYEELVALLDAKAGEREIEMFLTRNREALSMVIWLFSTGHHMSWIFPKAPFRPSVGEVGGLIPDYLVAGANSMGVQYFVLELKGPDKRAFVKQGKRVYLSAEANKGVCQLMNYLDYAARDQAYLRDSLQLHQFREPTGVLLIGTDEETEDPQVRQFKAAWNRMNPQIMIRSYSALQRTMLSKLQDHRKLPTVEK</sequence>
<dbReference type="RefSeq" id="WP_097153855.1">
    <property type="nucleotide sequence ID" value="NZ_OBEL01000002.1"/>
</dbReference>
<organism evidence="2 3">
    <name type="scientific">Cohaesibacter gelatinilyticus</name>
    <dbReference type="NCBI Taxonomy" id="372072"/>
    <lineage>
        <taxon>Bacteria</taxon>
        <taxon>Pseudomonadati</taxon>
        <taxon>Pseudomonadota</taxon>
        <taxon>Alphaproteobacteria</taxon>
        <taxon>Hyphomicrobiales</taxon>
        <taxon>Cohaesibacteraceae</taxon>
    </lineage>
</organism>
<feature type="domain" description="Shedu protein SduA C-terminal" evidence="1">
    <location>
        <begin position="51"/>
        <end position="208"/>
    </location>
</feature>
<proteinExistence type="predicted"/>
<evidence type="ECO:0000313" key="3">
    <source>
        <dbReference type="Proteomes" id="UP000219439"/>
    </source>
</evidence>
<accession>A0A285PI17</accession>
<dbReference type="AlphaFoldDB" id="A0A285PI17"/>
<dbReference type="OrthoDB" id="7059005at2"/>
<protein>
    <recommendedName>
        <fullName evidence="1">Shedu protein SduA C-terminal domain-containing protein</fullName>
    </recommendedName>
</protein>
<gene>
    <name evidence="2" type="ORF">SAMN06265368_2600</name>
</gene>
<dbReference type="EMBL" id="OBEL01000002">
    <property type="protein sequence ID" value="SNZ19511.1"/>
    <property type="molecule type" value="Genomic_DNA"/>
</dbReference>
<keyword evidence="3" id="KW-1185">Reference proteome</keyword>
<dbReference type="Proteomes" id="UP000219439">
    <property type="component" value="Unassembled WGS sequence"/>
</dbReference>
<evidence type="ECO:0000259" key="1">
    <source>
        <dbReference type="Pfam" id="PF14082"/>
    </source>
</evidence>
<dbReference type="InterPro" id="IPR025359">
    <property type="entry name" value="SduA_C"/>
</dbReference>
<name>A0A285PI17_9HYPH</name>
<evidence type="ECO:0000313" key="2">
    <source>
        <dbReference type="EMBL" id="SNZ19511.1"/>
    </source>
</evidence>
<dbReference type="Pfam" id="PF14082">
    <property type="entry name" value="SduA_C"/>
    <property type="match status" value="1"/>
</dbReference>
<reference evidence="2 3" key="1">
    <citation type="submission" date="2017-09" db="EMBL/GenBank/DDBJ databases">
        <authorList>
            <person name="Ehlers B."/>
            <person name="Leendertz F.H."/>
        </authorList>
    </citation>
    <scope>NUCLEOTIDE SEQUENCE [LARGE SCALE GENOMIC DNA]</scope>
    <source>
        <strain evidence="2 3">DSM 18289</strain>
    </source>
</reference>